<accession>A0A644WDY7</accession>
<evidence type="ECO:0000313" key="12">
    <source>
        <dbReference type="EMBL" id="MPM00753.1"/>
    </source>
</evidence>
<evidence type="ECO:0000256" key="8">
    <source>
        <dbReference type="ARBA" id="ARBA00023277"/>
    </source>
</evidence>
<comment type="catalytic activity">
    <reaction evidence="1">
        <text>Transfers a segment of a (1-&gt;4)-alpha-D-glucan to a new position in an acceptor, which may be glucose or a (1-&gt;4)-alpha-D-glucan.</text>
        <dbReference type="EC" id="2.4.1.25"/>
    </reaction>
</comment>
<evidence type="ECO:0000256" key="7">
    <source>
        <dbReference type="ARBA" id="ARBA00022679"/>
    </source>
</evidence>
<sequence length="896" mass="104866">MKIHFKIQYHTFWGQRLLVSGNIPALGNGDYTKALSLGFAFPENWSGAVDVSSEELKNLQYKYILLNENTGQYTEEWDANRKLDVEVNGFGYIFCYDHWNAPNTLENTFLTAPFKEVLLKDEHPVTEVKIPVRYTHLLRVKAPLLNKNHVLCVVGDCRVLGNWSTQKPVLLNKQDDYWEVRLDLSKCQGEVHYKYGFYDAEDKHFCYFESGPDRVTYVMNDKKSMVMHHDGFVRMEGEKFRGAGVGLPVFSIRTKKSFGVGDFGDLKLLIDWAAKVGLKLIQVLPLNDTIGTHTDADVLPYAAITAFALNPLFLNLPAMGKLPVAHPLQKAYKQKQAELNAKELVEFLEVVNFKLEYAKELCKNQQGKFLKTKGFKIFFEENKYWLEPYAAFCVLRDLYGTPDYRQWKEYAVFDAEHLNILCSPESPHYDAIVTNYFIQYHLHVQLSEAHDYAHANGVVLKGDIPIGVNRNSVDTWANPELFNLDRQAGAPPDMFAIKGQNWELPTYNWDAIQRSDFDWWKKRFAQMSNYFDTFRIDHILGFFRIWQIPMNHVEGIMGHLYPSIPVHINEFQEKGIWFDYNRFCKPYITDNVLWEIFGDDAMWVKANCLQIEDGWVLRLKPQFTGQQEVEKMFLEGAISENIKWGLFDLISNVLFFEVEGSNGTQFYPRFGMQSLKTFRDLDEHTKQKLEEIYVDYFFRRQDAHWYKSGMEKLPALKRSTNMLICGEDLGMMTQCVTDVMQELGILSLEVQRAPKTNKIEFFHPADAPYLSVVTPSTHDMSTIRGWWEEDRGVTQRFYNQQLGHWGEAPYFCEWWICRDMLVQHLYSPAMWAIFQMQDLLSISDKIRRENPHEERINVPSNSRFSWRYRLHINLEDLLEEDEFNEELRNYIRQAGR</sequence>
<dbReference type="SUPFAM" id="SSF51445">
    <property type="entry name" value="(Trans)glycosidases"/>
    <property type="match status" value="1"/>
</dbReference>
<keyword evidence="5" id="KW-0963">Cytoplasm</keyword>
<keyword evidence="8" id="KW-0119">Carbohydrate metabolism</keyword>
<dbReference type="InterPro" id="IPR013783">
    <property type="entry name" value="Ig-like_fold"/>
</dbReference>
<dbReference type="GO" id="GO:0004134">
    <property type="term" value="F:4-alpha-glucanotransferase activity"/>
    <property type="evidence" value="ECO:0007669"/>
    <property type="project" value="UniProtKB-EC"/>
</dbReference>
<evidence type="ECO:0000256" key="3">
    <source>
        <dbReference type="ARBA" id="ARBA00005684"/>
    </source>
</evidence>
<proteinExistence type="inferred from homology"/>
<dbReference type="InterPro" id="IPR017853">
    <property type="entry name" value="GH"/>
</dbReference>
<feature type="domain" description="CBM20" evidence="11">
    <location>
        <begin position="128"/>
        <end position="242"/>
    </location>
</feature>
<keyword evidence="7" id="KW-0808">Transferase</keyword>
<evidence type="ECO:0000256" key="5">
    <source>
        <dbReference type="ARBA" id="ARBA00022490"/>
    </source>
</evidence>
<dbReference type="EMBL" id="VSSQ01000750">
    <property type="protein sequence ID" value="MPM00753.1"/>
    <property type="molecule type" value="Genomic_DNA"/>
</dbReference>
<evidence type="ECO:0000256" key="2">
    <source>
        <dbReference type="ARBA" id="ARBA00004496"/>
    </source>
</evidence>
<evidence type="ECO:0000256" key="10">
    <source>
        <dbReference type="ARBA" id="ARBA00031501"/>
    </source>
</evidence>
<dbReference type="SUPFAM" id="SSF49452">
    <property type="entry name" value="Starch-binding domain-like"/>
    <property type="match status" value="2"/>
</dbReference>
<keyword evidence="6" id="KW-0328">Glycosyltransferase</keyword>
<dbReference type="PANTHER" id="PTHR32518">
    <property type="match status" value="1"/>
</dbReference>
<dbReference type="InterPro" id="IPR003385">
    <property type="entry name" value="Glyco_hydro_77"/>
</dbReference>
<dbReference type="EC" id="2.4.1.25" evidence="4"/>
<comment type="similarity">
    <text evidence="3">Belongs to the disproportionating enzyme family.</text>
</comment>
<protein>
    <recommendedName>
        <fullName evidence="4">4-alpha-glucanotransferase</fullName>
        <ecNumber evidence="4">2.4.1.25</ecNumber>
    </recommendedName>
    <alternativeName>
        <fullName evidence="9">Amylomaltase</fullName>
    </alternativeName>
    <alternativeName>
        <fullName evidence="10">Disproportionating enzyme</fullName>
    </alternativeName>
</protein>
<evidence type="ECO:0000256" key="6">
    <source>
        <dbReference type="ARBA" id="ARBA00022676"/>
    </source>
</evidence>
<evidence type="ECO:0000256" key="9">
    <source>
        <dbReference type="ARBA" id="ARBA00031423"/>
    </source>
</evidence>
<dbReference type="AlphaFoldDB" id="A0A644WDY7"/>
<organism evidence="12">
    <name type="scientific">bioreactor metagenome</name>
    <dbReference type="NCBI Taxonomy" id="1076179"/>
    <lineage>
        <taxon>unclassified sequences</taxon>
        <taxon>metagenomes</taxon>
        <taxon>ecological metagenomes</taxon>
    </lineage>
</organism>
<gene>
    <name evidence="12" type="ORF">SDC9_46983</name>
</gene>
<dbReference type="Pfam" id="PF02446">
    <property type="entry name" value="Glyco_hydro_77"/>
    <property type="match status" value="1"/>
</dbReference>
<dbReference type="Pfam" id="PF00686">
    <property type="entry name" value="CBM_20"/>
    <property type="match status" value="2"/>
</dbReference>
<evidence type="ECO:0000256" key="4">
    <source>
        <dbReference type="ARBA" id="ARBA00012560"/>
    </source>
</evidence>
<name>A0A644WDY7_9ZZZZ</name>
<comment type="subcellular location">
    <subcellularLocation>
        <location evidence="2">Cytoplasm</location>
    </subcellularLocation>
</comment>
<evidence type="ECO:0000259" key="11">
    <source>
        <dbReference type="PROSITE" id="PS51166"/>
    </source>
</evidence>
<dbReference type="Gene3D" id="3.20.20.80">
    <property type="entry name" value="Glycosidases"/>
    <property type="match status" value="2"/>
</dbReference>
<evidence type="ECO:0000256" key="1">
    <source>
        <dbReference type="ARBA" id="ARBA00000439"/>
    </source>
</evidence>
<dbReference type="GO" id="GO:0005737">
    <property type="term" value="C:cytoplasm"/>
    <property type="evidence" value="ECO:0007669"/>
    <property type="project" value="UniProtKB-SubCell"/>
</dbReference>
<reference evidence="12" key="1">
    <citation type="submission" date="2019-08" db="EMBL/GenBank/DDBJ databases">
        <authorList>
            <person name="Kucharzyk K."/>
            <person name="Murdoch R.W."/>
            <person name="Higgins S."/>
            <person name="Loffler F."/>
        </authorList>
    </citation>
    <scope>NUCLEOTIDE SEQUENCE</scope>
</reference>
<dbReference type="GO" id="GO:0005975">
    <property type="term" value="P:carbohydrate metabolic process"/>
    <property type="evidence" value="ECO:0007669"/>
    <property type="project" value="InterPro"/>
</dbReference>
<comment type="caution">
    <text evidence="12">The sequence shown here is derived from an EMBL/GenBank/DDBJ whole genome shotgun (WGS) entry which is preliminary data.</text>
</comment>
<dbReference type="PROSITE" id="PS51166">
    <property type="entry name" value="CBM20"/>
    <property type="match status" value="2"/>
</dbReference>
<dbReference type="PANTHER" id="PTHR32518:SF3">
    <property type="entry name" value="4-ALPHA-GLUCANOTRANSFERASE"/>
    <property type="match status" value="1"/>
</dbReference>
<dbReference type="Gene3D" id="2.60.40.10">
    <property type="entry name" value="Immunoglobulins"/>
    <property type="match status" value="2"/>
</dbReference>
<feature type="domain" description="CBM20" evidence="11">
    <location>
        <begin position="1"/>
        <end position="101"/>
    </location>
</feature>
<dbReference type="GO" id="GO:2001070">
    <property type="term" value="F:starch binding"/>
    <property type="evidence" value="ECO:0007669"/>
    <property type="project" value="InterPro"/>
</dbReference>
<dbReference type="InterPro" id="IPR013784">
    <property type="entry name" value="Carb-bd-like_fold"/>
</dbReference>
<dbReference type="InterPro" id="IPR002044">
    <property type="entry name" value="CBM20"/>
</dbReference>
<dbReference type="SMART" id="SM01065">
    <property type="entry name" value="CBM_2"/>
    <property type="match status" value="2"/>
</dbReference>